<dbReference type="Gene3D" id="3.30.70.1820">
    <property type="entry name" value="L1 transposable element, RRM domain"/>
    <property type="match status" value="1"/>
</dbReference>
<dbReference type="Proteomes" id="UP000242188">
    <property type="component" value="Unassembled WGS sequence"/>
</dbReference>
<feature type="region of interest" description="Disordered" evidence="2">
    <location>
        <begin position="1"/>
        <end position="33"/>
    </location>
</feature>
<dbReference type="InterPro" id="IPR004244">
    <property type="entry name" value="Transposase_22"/>
</dbReference>
<feature type="compositionally biased region" description="Low complexity" evidence="2">
    <location>
        <begin position="1"/>
        <end position="17"/>
    </location>
</feature>
<gene>
    <name evidence="3" type="ORF">KP79_PYT25634</name>
</gene>
<evidence type="ECO:0000313" key="3">
    <source>
        <dbReference type="EMBL" id="OWF56252.1"/>
    </source>
</evidence>
<evidence type="ECO:0000256" key="2">
    <source>
        <dbReference type="SAM" id="MobiDB-lite"/>
    </source>
</evidence>
<accession>A0A210R5G8</accession>
<dbReference type="OrthoDB" id="10046076at2759"/>
<feature type="compositionally biased region" description="Basic and acidic residues" evidence="2">
    <location>
        <begin position="18"/>
        <end position="33"/>
    </location>
</feature>
<comment type="caution">
    <text evidence="3">The sequence shown here is derived from an EMBL/GenBank/DDBJ whole genome shotgun (WGS) entry which is preliminary data.</text>
</comment>
<dbReference type="PANTHER" id="PTHR11505">
    <property type="entry name" value="L1 TRANSPOSABLE ELEMENT-RELATED"/>
    <property type="match status" value="1"/>
</dbReference>
<dbReference type="EMBL" id="NEDP02000239">
    <property type="protein sequence ID" value="OWF56252.1"/>
    <property type="molecule type" value="Genomic_DNA"/>
</dbReference>
<keyword evidence="1" id="KW-0175">Coiled coil</keyword>
<protein>
    <submittedName>
        <fullName evidence="3">Protein unc-13-like C</fullName>
    </submittedName>
</protein>
<proteinExistence type="predicted"/>
<reference evidence="3 4" key="1">
    <citation type="journal article" date="2017" name="Nat. Ecol. Evol.">
        <title>Scallop genome provides insights into evolution of bilaterian karyotype and development.</title>
        <authorList>
            <person name="Wang S."/>
            <person name="Zhang J."/>
            <person name="Jiao W."/>
            <person name="Li J."/>
            <person name="Xun X."/>
            <person name="Sun Y."/>
            <person name="Guo X."/>
            <person name="Huan P."/>
            <person name="Dong B."/>
            <person name="Zhang L."/>
            <person name="Hu X."/>
            <person name="Sun X."/>
            <person name="Wang J."/>
            <person name="Zhao C."/>
            <person name="Wang Y."/>
            <person name="Wang D."/>
            <person name="Huang X."/>
            <person name="Wang R."/>
            <person name="Lv J."/>
            <person name="Li Y."/>
            <person name="Zhang Z."/>
            <person name="Liu B."/>
            <person name="Lu W."/>
            <person name="Hui Y."/>
            <person name="Liang J."/>
            <person name="Zhou Z."/>
            <person name="Hou R."/>
            <person name="Li X."/>
            <person name="Liu Y."/>
            <person name="Li H."/>
            <person name="Ning X."/>
            <person name="Lin Y."/>
            <person name="Zhao L."/>
            <person name="Xing Q."/>
            <person name="Dou J."/>
            <person name="Li Y."/>
            <person name="Mao J."/>
            <person name="Guo H."/>
            <person name="Dou H."/>
            <person name="Li T."/>
            <person name="Mu C."/>
            <person name="Jiang W."/>
            <person name="Fu Q."/>
            <person name="Fu X."/>
            <person name="Miao Y."/>
            <person name="Liu J."/>
            <person name="Yu Q."/>
            <person name="Li R."/>
            <person name="Liao H."/>
            <person name="Li X."/>
            <person name="Kong Y."/>
            <person name="Jiang Z."/>
            <person name="Chourrout D."/>
            <person name="Li R."/>
            <person name="Bao Z."/>
        </authorList>
    </citation>
    <scope>NUCLEOTIDE SEQUENCE [LARGE SCALE GENOMIC DNA]</scope>
    <source>
        <strain evidence="3 4">PY_sf001</strain>
    </source>
</reference>
<evidence type="ECO:0000313" key="4">
    <source>
        <dbReference type="Proteomes" id="UP000242188"/>
    </source>
</evidence>
<name>A0A210R5G8_MIZYE</name>
<sequence length="271" mass="31455">MPGPDKSTGVSTRGSSVSKDRRQSGFGSEVKDRRTVEDRLDELLSSMLTREYLDRKITQLKEDICAENKEITDRLEGRIHDLETDNEDLRKTVESLEGEIGRLHAARGKADNKLNDLEQHGRKDSLRIMGLEDTSEKESVEECVEKIVEFVTDKLSVNLTRNDINIAHRLGNFNRAKPRSVIVKFTTRRMKHEIIRARRKLKNTRYVIFEDLTRDNQQILKDAFQLECVKNTYSVDGKLFAVLMNGRKRRLFMDTPLDTGYLMNDGNFRRY</sequence>
<dbReference type="AlphaFoldDB" id="A0A210R5G8"/>
<evidence type="ECO:0000256" key="1">
    <source>
        <dbReference type="SAM" id="Coils"/>
    </source>
</evidence>
<keyword evidence="4" id="KW-1185">Reference proteome</keyword>
<organism evidence="3 4">
    <name type="scientific">Mizuhopecten yessoensis</name>
    <name type="common">Japanese scallop</name>
    <name type="synonym">Patinopecten yessoensis</name>
    <dbReference type="NCBI Taxonomy" id="6573"/>
    <lineage>
        <taxon>Eukaryota</taxon>
        <taxon>Metazoa</taxon>
        <taxon>Spiralia</taxon>
        <taxon>Lophotrochozoa</taxon>
        <taxon>Mollusca</taxon>
        <taxon>Bivalvia</taxon>
        <taxon>Autobranchia</taxon>
        <taxon>Pteriomorphia</taxon>
        <taxon>Pectinida</taxon>
        <taxon>Pectinoidea</taxon>
        <taxon>Pectinidae</taxon>
        <taxon>Mizuhopecten</taxon>
    </lineage>
</organism>
<feature type="coiled-coil region" evidence="1">
    <location>
        <begin position="72"/>
        <end position="106"/>
    </location>
</feature>